<dbReference type="SUPFAM" id="SSF82866">
    <property type="entry name" value="Multidrug efflux transporter AcrB transmembrane domain"/>
    <property type="match status" value="2"/>
</dbReference>
<feature type="transmembrane region" description="Helical" evidence="2">
    <location>
        <begin position="388"/>
        <end position="408"/>
    </location>
</feature>
<dbReference type="GO" id="GO:0042910">
    <property type="term" value="F:xenobiotic transmembrane transporter activity"/>
    <property type="evidence" value="ECO:0007669"/>
    <property type="project" value="TreeGrafter"/>
</dbReference>
<dbReference type="GO" id="GO:0005886">
    <property type="term" value="C:plasma membrane"/>
    <property type="evidence" value="ECO:0007669"/>
    <property type="project" value="TreeGrafter"/>
</dbReference>
<feature type="transmembrane region" description="Helical" evidence="2">
    <location>
        <begin position="550"/>
        <end position="570"/>
    </location>
</feature>
<dbReference type="RefSeq" id="WP_098074934.1">
    <property type="nucleotide sequence ID" value="NZ_PDEQ01000003.1"/>
</dbReference>
<dbReference type="OrthoDB" id="9758940at2"/>
<keyword evidence="4" id="KW-1185">Reference proteome</keyword>
<dbReference type="PRINTS" id="PR00702">
    <property type="entry name" value="ACRIFLAVINRP"/>
</dbReference>
<feature type="region of interest" description="Disordered" evidence="1">
    <location>
        <begin position="494"/>
        <end position="517"/>
    </location>
</feature>
<dbReference type="Pfam" id="PF00873">
    <property type="entry name" value="ACR_tran"/>
    <property type="match status" value="1"/>
</dbReference>
<feature type="transmembrane region" description="Helical" evidence="2">
    <location>
        <begin position="933"/>
        <end position="954"/>
    </location>
</feature>
<feature type="transmembrane region" description="Helical" evidence="2">
    <location>
        <begin position="881"/>
        <end position="900"/>
    </location>
</feature>
<gene>
    <name evidence="3" type="ORF">CRI94_06780</name>
</gene>
<dbReference type="Gene3D" id="3.30.70.1320">
    <property type="entry name" value="Multidrug efflux transporter AcrB pore domain like"/>
    <property type="match status" value="1"/>
</dbReference>
<organism evidence="3 4">
    <name type="scientific">Longibacter salinarum</name>
    <dbReference type="NCBI Taxonomy" id="1850348"/>
    <lineage>
        <taxon>Bacteria</taxon>
        <taxon>Pseudomonadati</taxon>
        <taxon>Rhodothermota</taxon>
        <taxon>Rhodothermia</taxon>
        <taxon>Rhodothermales</taxon>
        <taxon>Salisaetaceae</taxon>
        <taxon>Longibacter</taxon>
    </lineage>
</organism>
<accession>A0A2A8CYU4</accession>
<evidence type="ECO:0000256" key="1">
    <source>
        <dbReference type="SAM" id="MobiDB-lite"/>
    </source>
</evidence>
<evidence type="ECO:0000256" key="2">
    <source>
        <dbReference type="SAM" id="Phobius"/>
    </source>
</evidence>
<keyword evidence="2" id="KW-1133">Transmembrane helix</keyword>
<feature type="transmembrane region" description="Helical" evidence="2">
    <location>
        <begin position="983"/>
        <end position="1002"/>
    </location>
</feature>
<feature type="transmembrane region" description="Helical" evidence="2">
    <location>
        <begin position="429"/>
        <end position="450"/>
    </location>
</feature>
<comment type="caution">
    <text evidence="3">The sequence shown here is derived from an EMBL/GenBank/DDBJ whole genome shotgun (WGS) entry which is preliminary data.</text>
</comment>
<dbReference type="SUPFAM" id="SSF82714">
    <property type="entry name" value="Multidrug efflux transporter AcrB TolC docking domain, DN and DC subdomains"/>
    <property type="match status" value="2"/>
</dbReference>
<dbReference type="InterPro" id="IPR027463">
    <property type="entry name" value="AcrB_DN_DC_subdom"/>
</dbReference>
<feature type="transmembrane region" description="Helical" evidence="2">
    <location>
        <begin position="334"/>
        <end position="350"/>
    </location>
</feature>
<keyword evidence="2" id="KW-0472">Membrane</keyword>
<dbReference type="Gene3D" id="3.30.70.1440">
    <property type="entry name" value="Multidrug efflux transporter AcrB pore domain"/>
    <property type="match status" value="1"/>
</dbReference>
<dbReference type="Gene3D" id="3.30.2090.10">
    <property type="entry name" value="Multidrug efflux transporter AcrB TolC docking domain, DN and DC subdomains"/>
    <property type="match status" value="2"/>
</dbReference>
<dbReference type="EMBL" id="PDEQ01000003">
    <property type="protein sequence ID" value="PEN13771.1"/>
    <property type="molecule type" value="Genomic_DNA"/>
</dbReference>
<dbReference type="AlphaFoldDB" id="A0A2A8CYU4"/>
<feature type="transmembrane region" description="Helical" evidence="2">
    <location>
        <begin position="456"/>
        <end position="480"/>
    </location>
</feature>
<feature type="transmembrane region" description="Helical" evidence="2">
    <location>
        <begin position="12"/>
        <end position="32"/>
    </location>
</feature>
<keyword evidence="2" id="KW-0812">Transmembrane</keyword>
<name>A0A2A8CYU4_9BACT</name>
<dbReference type="Gene3D" id="1.20.1640.10">
    <property type="entry name" value="Multidrug efflux transporter AcrB transmembrane domain"/>
    <property type="match status" value="2"/>
</dbReference>
<sequence length="1066" mass="116380">MALYDTSIRRPVATAMTFLVVIVIGVVSFRYLPVDLLPEIEYPRLTVYTNYGNVGPEEMEKIITDPVANAVSGVPNVEQITSRSEEGASRVSLEFAQGTDLDAAANDVRASLDRIRDDLPVEAEPPGIWKFDPNSQEIVSIAVESSRDLESLTRLLDRDVSRRFEQIPGVGTINVRGGIYREIRINLERDRLAAYKLSAAEVRNAISQSNVALPGGNVKEGLGDLYVRTQGEYESLDEIRQTVIASREGMPIRVQDVAEVVDGFEDLDRIVELGGIPVLRMEIQKQSGANTVSVAQEIREEVDRVNATRSDINLTVVSDQSEFIRKSINNVQNSAIWGSLLAILVLYLFLRNGSTTFIIALSIPISIIATFALLYFNDLTLNQMTFGGLALGVGLIVDNAIVVLENIIRRREEEGLSLKEAASVGTREVAGAIIASTLTTSVIFLPLVFARTTTAALFQSLALVVVFALVCSLVVALTLVPMMASRFLTVDPGDTVASSRSADAPSTEEADADDEKSASSASKKSWFQRAFIKLENKYSDLIRTALQRRAVVFGITGVLLVGAVALWPLISVELAPQTEANQIDVDLEMAEGTNIAVVMEYLDQLEKRVEPVLPREEMQHFVKQVRPWGAEVEIQLKPAGERSTNSYELASRIREAVEGQVPGADVQVQAQSGLWILRRIFSSGGGSEALQVELRGYDLEQARQIGERIKGRLETIEGVANARTGRREGRPEQNIRFLRDKISALGLTTQQVAQAIQTNVGGSRAAVFREGGDQFPITVRLRPEDRLSVQDLDNVSIQTPTGQTIPVSSLIDTQRGRGPTEIRRINGQRVTYISATLEAGAVLGEVVERARGNLAQMDMPDGFSIQFGGEYREQQKARTDFQIAIIMALILIYMVMAGQFERFLDPLVVMFSVPLVLIGVLPTLVLTNTTVNIQSVMGLVMLIGIVVNNAIVLVDYINLMRRDRGLPLTEAVAEAGRLRLRPILMTTLTTVLGLVPLALGIGSGAEIQAALARVVIGGLTASTLVTLVLIPVAYVAADRAAERVRAKLPNWIWLPAGTERVQPGQA</sequence>
<feature type="transmembrane region" description="Helical" evidence="2">
    <location>
        <begin position="1014"/>
        <end position="1037"/>
    </location>
</feature>
<dbReference type="PANTHER" id="PTHR32063">
    <property type="match status" value="1"/>
</dbReference>
<dbReference type="Proteomes" id="UP000220102">
    <property type="component" value="Unassembled WGS sequence"/>
</dbReference>
<dbReference type="SUPFAM" id="SSF82693">
    <property type="entry name" value="Multidrug efflux transporter AcrB pore domain, PN1, PN2, PC1 and PC2 subdomains"/>
    <property type="match status" value="2"/>
</dbReference>
<reference evidence="3 4" key="1">
    <citation type="submission" date="2017-10" db="EMBL/GenBank/DDBJ databases">
        <title>Draft genome of Longibacter Salinarum.</title>
        <authorList>
            <person name="Goh K.M."/>
            <person name="Shamsir M.S."/>
            <person name="Lim S.W."/>
        </authorList>
    </citation>
    <scope>NUCLEOTIDE SEQUENCE [LARGE SCALE GENOMIC DNA]</scope>
    <source>
        <strain evidence="3 4">KCTC 52045</strain>
    </source>
</reference>
<dbReference type="PANTHER" id="PTHR32063:SF0">
    <property type="entry name" value="SWARMING MOTILITY PROTEIN SWRC"/>
    <property type="match status" value="1"/>
</dbReference>
<evidence type="ECO:0000313" key="3">
    <source>
        <dbReference type="EMBL" id="PEN13771.1"/>
    </source>
</evidence>
<protein>
    <submittedName>
        <fullName evidence="3">Acriflavin resistance protein</fullName>
    </submittedName>
</protein>
<feature type="transmembrane region" description="Helical" evidence="2">
    <location>
        <begin position="907"/>
        <end position="927"/>
    </location>
</feature>
<dbReference type="Gene3D" id="3.30.70.1430">
    <property type="entry name" value="Multidrug efflux transporter AcrB pore domain"/>
    <property type="match status" value="2"/>
</dbReference>
<proteinExistence type="predicted"/>
<feature type="transmembrane region" description="Helical" evidence="2">
    <location>
        <begin position="357"/>
        <end position="376"/>
    </location>
</feature>
<evidence type="ECO:0000313" key="4">
    <source>
        <dbReference type="Proteomes" id="UP000220102"/>
    </source>
</evidence>
<dbReference type="InterPro" id="IPR001036">
    <property type="entry name" value="Acrflvin-R"/>
</dbReference>